<dbReference type="AlphaFoldDB" id="A0A0B1ZLR8"/>
<dbReference type="Proteomes" id="UP000031057">
    <property type="component" value="Unassembled WGS sequence"/>
</dbReference>
<dbReference type="CDD" id="cd00531">
    <property type="entry name" value="NTF2_like"/>
    <property type="match status" value="1"/>
</dbReference>
<protein>
    <recommendedName>
        <fullName evidence="2">SnoaL-like domain-containing protein</fullName>
    </recommendedName>
</protein>
<feature type="domain" description="SnoaL-like" evidence="2">
    <location>
        <begin position="11"/>
        <end position="134"/>
    </location>
</feature>
<evidence type="ECO:0000259" key="2">
    <source>
        <dbReference type="Pfam" id="PF13577"/>
    </source>
</evidence>
<reference evidence="3 4" key="1">
    <citation type="submission" date="2014-10" db="EMBL/GenBank/DDBJ databases">
        <title>Genome sequence of Novosphingobium malaysiense MUSC 273(T).</title>
        <authorList>
            <person name="Lee L.-H."/>
        </authorList>
    </citation>
    <scope>NUCLEOTIDE SEQUENCE [LARGE SCALE GENOMIC DNA]</scope>
    <source>
        <strain evidence="3 4">MUSC 273</strain>
    </source>
</reference>
<organism evidence="3 4">
    <name type="scientific">Novosphingobium malaysiense</name>
    <dbReference type="NCBI Taxonomy" id="1348853"/>
    <lineage>
        <taxon>Bacteria</taxon>
        <taxon>Pseudomonadati</taxon>
        <taxon>Pseudomonadota</taxon>
        <taxon>Alphaproteobacteria</taxon>
        <taxon>Sphingomonadales</taxon>
        <taxon>Sphingomonadaceae</taxon>
        <taxon>Novosphingobium</taxon>
    </lineage>
</organism>
<dbReference type="STRING" id="1348853.LK12_16830"/>
<proteinExistence type="predicted"/>
<dbReference type="EMBL" id="JTDI01000005">
    <property type="protein sequence ID" value="KHK90289.1"/>
    <property type="molecule type" value="Genomic_DNA"/>
</dbReference>
<dbReference type="RefSeq" id="WP_039286474.1">
    <property type="nucleotide sequence ID" value="NZ_JTDI01000005.1"/>
</dbReference>
<dbReference type="Gene3D" id="3.10.450.50">
    <property type="match status" value="1"/>
</dbReference>
<dbReference type="OrthoDB" id="7585039at2"/>
<comment type="caution">
    <text evidence="3">The sequence shown here is derived from an EMBL/GenBank/DDBJ whole genome shotgun (WGS) entry which is preliminary data.</text>
</comment>
<dbReference type="InterPro" id="IPR032710">
    <property type="entry name" value="NTF2-like_dom_sf"/>
</dbReference>
<name>A0A0B1ZLR8_9SPHN</name>
<keyword evidence="4" id="KW-1185">Reference proteome</keyword>
<sequence>MIRTVEEVAKEFADRECIRDCLYRYCRGIDRLDTELILSAYWPDATDEHGNFLANSAQEFVDHAVPIIESMDLTTHFLGNILIDIRGEEAWVESYIQAFHRMSREDGSRYDHMSSSRFIDRMERRAGEWRIKRRVVVRDWFREFPDSSEWDKGQLPGKLGYGKAEPLSLGLRKPDDPSYALMGGDRSR</sequence>
<accession>A0A0B1ZLR8</accession>
<dbReference type="InterPro" id="IPR037401">
    <property type="entry name" value="SnoaL-like"/>
</dbReference>
<evidence type="ECO:0000256" key="1">
    <source>
        <dbReference type="SAM" id="MobiDB-lite"/>
    </source>
</evidence>
<feature type="region of interest" description="Disordered" evidence="1">
    <location>
        <begin position="149"/>
        <end position="188"/>
    </location>
</feature>
<dbReference type="Pfam" id="PF13577">
    <property type="entry name" value="SnoaL_4"/>
    <property type="match status" value="1"/>
</dbReference>
<evidence type="ECO:0000313" key="3">
    <source>
        <dbReference type="EMBL" id="KHK90289.1"/>
    </source>
</evidence>
<dbReference type="SUPFAM" id="SSF54427">
    <property type="entry name" value="NTF2-like"/>
    <property type="match status" value="1"/>
</dbReference>
<evidence type="ECO:0000313" key="4">
    <source>
        <dbReference type="Proteomes" id="UP000031057"/>
    </source>
</evidence>
<gene>
    <name evidence="3" type="ORF">LK12_16830</name>
</gene>